<dbReference type="PROSITE" id="PS51118">
    <property type="entry name" value="HTH_HXLR"/>
    <property type="match status" value="1"/>
</dbReference>
<dbReference type="SUPFAM" id="SSF46785">
    <property type="entry name" value="Winged helix' DNA-binding domain"/>
    <property type="match status" value="1"/>
</dbReference>
<evidence type="ECO:0000256" key="2">
    <source>
        <dbReference type="ARBA" id="ARBA00023125"/>
    </source>
</evidence>
<keyword evidence="1" id="KW-0805">Transcription regulation</keyword>
<keyword evidence="6" id="KW-1185">Reference proteome</keyword>
<evidence type="ECO:0000313" key="6">
    <source>
        <dbReference type="Proteomes" id="UP001500582"/>
    </source>
</evidence>
<feature type="domain" description="HTH hxlR-type" evidence="4">
    <location>
        <begin position="1"/>
        <end position="85"/>
    </location>
</feature>
<dbReference type="InterPro" id="IPR036388">
    <property type="entry name" value="WH-like_DNA-bd_sf"/>
</dbReference>
<dbReference type="Pfam" id="PF01638">
    <property type="entry name" value="HxlR"/>
    <property type="match status" value="1"/>
</dbReference>
<dbReference type="InterPro" id="IPR002577">
    <property type="entry name" value="HTH_HxlR"/>
</dbReference>
<dbReference type="RefSeq" id="WP_345211892.1">
    <property type="nucleotide sequence ID" value="NZ_BAABFT010000007.1"/>
</dbReference>
<keyword evidence="3" id="KW-0804">Transcription</keyword>
<gene>
    <name evidence="5" type="ORF">GCM10023149_29620</name>
</gene>
<dbReference type="InterPro" id="IPR036390">
    <property type="entry name" value="WH_DNA-bd_sf"/>
</dbReference>
<dbReference type="PANTHER" id="PTHR33204">
    <property type="entry name" value="TRANSCRIPTIONAL REGULATOR, MARR FAMILY"/>
    <property type="match status" value="1"/>
</dbReference>
<reference evidence="6" key="1">
    <citation type="journal article" date="2019" name="Int. J. Syst. Evol. Microbiol.">
        <title>The Global Catalogue of Microorganisms (GCM) 10K type strain sequencing project: providing services to taxonomists for standard genome sequencing and annotation.</title>
        <authorList>
            <consortium name="The Broad Institute Genomics Platform"/>
            <consortium name="The Broad Institute Genome Sequencing Center for Infectious Disease"/>
            <person name="Wu L."/>
            <person name="Ma J."/>
        </authorList>
    </citation>
    <scope>NUCLEOTIDE SEQUENCE [LARGE SCALE GENOMIC DNA]</scope>
    <source>
        <strain evidence="6">JCM 17705</strain>
    </source>
</reference>
<dbReference type="EMBL" id="BAABFT010000007">
    <property type="protein sequence ID" value="GAA4326673.1"/>
    <property type="molecule type" value="Genomic_DNA"/>
</dbReference>
<dbReference type="Proteomes" id="UP001500582">
    <property type="component" value="Unassembled WGS sequence"/>
</dbReference>
<evidence type="ECO:0000256" key="3">
    <source>
        <dbReference type="ARBA" id="ARBA00023163"/>
    </source>
</evidence>
<proteinExistence type="predicted"/>
<keyword evidence="2" id="KW-0238">DNA-binding</keyword>
<accession>A0ABP8GMI9</accession>
<evidence type="ECO:0000313" key="5">
    <source>
        <dbReference type="EMBL" id="GAA4326673.1"/>
    </source>
</evidence>
<sequence>MEIGPDSRFERRKQKFNELGREADISPRILSKELQEMEMDGLVNREVCDTKPVTVQYSLTEYADTLNEVLFAMEKWGYSHRQHNTSGDL</sequence>
<organism evidence="5 6">
    <name type="scientific">Mucilaginibacter gynuensis</name>
    <dbReference type="NCBI Taxonomy" id="1302236"/>
    <lineage>
        <taxon>Bacteria</taxon>
        <taxon>Pseudomonadati</taxon>
        <taxon>Bacteroidota</taxon>
        <taxon>Sphingobacteriia</taxon>
        <taxon>Sphingobacteriales</taxon>
        <taxon>Sphingobacteriaceae</taxon>
        <taxon>Mucilaginibacter</taxon>
    </lineage>
</organism>
<evidence type="ECO:0000259" key="4">
    <source>
        <dbReference type="PROSITE" id="PS51118"/>
    </source>
</evidence>
<protein>
    <recommendedName>
        <fullName evidence="4">HTH hxlR-type domain-containing protein</fullName>
    </recommendedName>
</protein>
<name>A0ABP8GMI9_9SPHI</name>
<evidence type="ECO:0000256" key="1">
    <source>
        <dbReference type="ARBA" id="ARBA00023015"/>
    </source>
</evidence>
<comment type="caution">
    <text evidence="5">The sequence shown here is derived from an EMBL/GenBank/DDBJ whole genome shotgun (WGS) entry which is preliminary data.</text>
</comment>
<dbReference type="Gene3D" id="1.10.10.10">
    <property type="entry name" value="Winged helix-like DNA-binding domain superfamily/Winged helix DNA-binding domain"/>
    <property type="match status" value="1"/>
</dbReference>